<feature type="transmembrane region" description="Helical" evidence="1">
    <location>
        <begin position="171"/>
        <end position="189"/>
    </location>
</feature>
<keyword evidence="1" id="KW-0472">Membrane</keyword>
<keyword evidence="1" id="KW-1133">Transmembrane helix</keyword>
<evidence type="ECO:0000313" key="2">
    <source>
        <dbReference type="EMBL" id="KAB5590724.1"/>
    </source>
</evidence>
<proteinExistence type="predicted"/>
<accession>A0A5N5QGC9</accession>
<evidence type="ECO:0000256" key="1">
    <source>
        <dbReference type="SAM" id="Phobius"/>
    </source>
</evidence>
<evidence type="ECO:0000313" key="3">
    <source>
        <dbReference type="Proteomes" id="UP000383932"/>
    </source>
</evidence>
<dbReference type="OrthoDB" id="3227939at2759"/>
<dbReference type="Proteomes" id="UP000383932">
    <property type="component" value="Unassembled WGS sequence"/>
</dbReference>
<organism evidence="2 3">
    <name type="scientific">Ceratobasidium theobromae</name>
    <dbReference type="NCBI Taxonomy" id="1582974"/>
    <lineage>
        <taxon>Eukaryota</taxon>
        <taxon>Fungi</taxon>
        <taxon>Dikarya</taxon>
        <taxon>Basidiomycota</taxon>
        <taxon>Agaricomycotina</taxon>
        <taxon>Agaricomycetes</taxon>
        <taxon>Cantharellales</taxon>
        <taxon>Ceratobasidiaceae</taxon>
        <taxon>Ceratobasidium</taxon>
    </lineage>
</organism>
<reference evidence="2 3" key="1">
    <citation type="journal article" date="2019" name="Fungal Biol. Biotechnol.">
        <title>Draft genome sequence of fastidious pathogen Ceratobasidium theobromae, which causes vascular-streak dieback in Theobroma cacao.</title>
        <authorList>
            <person name="Ali S.S."/>
            <person name="Asman A."/>
            <person name="Shao J."/>
            <person name="Firmansyah A.P."/>
            <person name="Susilo A.W."/>
            <person name="Rosmana A."/>
            <person name="McMahon P."/>
            <person name="Junaid M."/>
            <person name="Guest D."/>
            <person name="Kheng T.Y."/>
            <person name="Meinhardt L.W."/>
            <person name="Bailey B.A."/>
        </authorList>
    </citation>
    <scope>NUCLEOTIDE SEQUENCE [LARGE SCALE GENOMIC DNA]</scope>
    <source>
        <strain evidence="2 3">CT2</strain>
    </source>
</reference>
<feature type="transmembrane region" description="Helical" evidence="1">
    <location>
        <begin position="62"/>
        <end position="80"/>
    </location>
</feature>
<feature type="transmembrane region" description="Helical" evidence="1">
    <location>
        <begin position="510"/>
        <end position="530"/>
    </location>
</feature>
<keyword evidence="1" id="KW-0812">Transmembrane</keyword>
<dbReference type="EMBL" id="SSOP01000149">
    <property type="protein sequence ID" value="KAB5590724.1"/>
    <property type="molecule type" value="Genomic_DNA"/>
</dbReference>
<sequence>MPNATFPSDQPEYTPVPLVHSDSGALSPTVVASDKPPTNESKLVRRKARGTFTDWLKTLQPLVIHFLVTILITFLILFYINGNSFLLDESTRRPLAKLADGTQVPTSQYIPLQSDITTIVSAMIVVLNWAALGWATALYWRSSFLLMEKIGLQRRDLEWLTGSGVVHPAGYFRYGFMSLIGILLLLTLVPQYSSPLLTGAISWAPSSMLAKISHDIPTNLSVTGFTPYTSDFDHVDWWQNALLIQAAGFSSMAWTQEIEKGVFKRVLPGASQLSVGTIISNVTIPVFWVSKIDWFTSDTDIYNLMEGSMINMEYRLLIQGWSTFALYAESNDTTDDPSSLVLTRTRAVAMNAFTNKKRGGTDNSSCSVANNTIASRFPPNTSFLRNSGWCFAAARITYHMAAGECYNCQISSFSTVKNNSAITLQPDQIKFRAAPAMINITNNLNMFNASLPSPLNNANDYLTEVLSRAYSGAWTTIAETSLGDAGAGTYFTNYSPALSSLQARVDLRRVYAWLGLQLSATVVGVVFLAIQSRSRYPLIGDTSMTAFDLDTNDAPKSPHGSSEDRRLMRLGPKEDGWKVIV</sequence>
<comment type="caution">
    <text evidence="2">The sequence shown here is derived from an EMBL/GenBank/DDBJ whole genome shotgun (WGS) entry which is preliminary data.</text>
</comment>
<name>A0A5N5QGC9_9AGAM</name>
<gene>
    <name evidence="2" type="ORF">CTheo_5846</name>
</gene>
<protein>
    <recommendedName>
        <fullName evidence="4">Transmembrane protein</fullName>
    </recommendedName>
</protein>
<keyword evidence="3" id="KW-1185">Reference proteome</keyword>
<dbReference type="AlphaFoldDB" id="A0A5N5QGC9"/>
<feature type="transmembrane region" description="Helical" evidence="1">
    <location>
        <begin position="119"/>
        <end position="140"/>
    </location>
</feature>
<evidence type="ECO:0008006" key="4">
    <source>
        <dbReference type="Google" id="ProtNLM"/>
    </source>
</evidence>